<reference evidence="2" key="1">
    <citation type="submission" date="2016-10" db="EMBL/GenBank/DDBJ databases">
        <authorList>
            <person name="Varghese N."/>
            <person name="Submissions S."/>
        </authorList>
    </citation>
    <scope>NUCLEOTIDE SEQUENCE [LARGE SCALE GENOMIC DNA]</scope>
    <source>
        <strain evidence="2">DSM 44498</strain>
    </source>
</reference>
<name>A0A1H4W417_9NOCA</name>
<dbReference type="AlphaFoldDB" id="A0A1H4W417"/>
<dbReference type="RefSeq" id="WP_072945063.1">
    <property type="nucleotide sequence ID" value="NZ_CP070609.1"/>
</dbReference>
<dbReference type="Proteomes" id="UP000183561">
    <property type="component" value="Unassembled WGS sequence"/>
</dbReference>
<evidence type="ECO:0000313" key="2">
    <source>
        <dbReference type="Proteomes" id="UP000183561"/>
    </source>
</evidence>
<dbReference type="OrthoDB" id="4476774at2"/>
<sequence>MGDEAIDPVTAYEALSAGARLALLRDPEGIMPPQFIGQVMAVCGHACVVGITGGPDPVPQMAMLQGPLSEYLAQCRCVLDSWWNSLTPRTRAGIRCREAVPESLALQLPKHIPWTAVSTPGSHLLVRDYLELQATGYELM</sequence>
<dbReference type="EMBL" id="FNSV01000005">
    <property type="protein sequence ID" value="SEC87264.1"/>
    <property type="molecule type" value="Genomic_DNA"/>
</dbReference>
<evidence type="ECO:0000313" key="1">
    <source>
        <dbReference type="EMBL" id="SEC87264.1"/>
    </source>
</evidence>
<gene>
    <name evidence="1" type="ORF">SAMN04490239_5792</name>
</gene>
<keyword evidence="2" id="KW-1185">Reference proteome</keyword>
<organism evidence="1 2">
    <name type="scientific">Rhodococcus koreensis</name>
    <dbReference type="NCBI Taxonomy" id="99653"/>
    <lineage>
        <taxon>Bacteria</taxon>
        <taxon>Bacillati</taxon>
        <taxon>Actinomycetota</taxon>
        <taxon>Actinomycetes</taxon>
        <taxon>Mycobacteriales</taxon>
        <taxon>Nocardiaceae</taxon>
        <taxon>Rhodococcus</taxon>
    </lineage>
</organism>
<accession>A0A1H4W417</accession>
<protein>
    <submittedName>
        <fullName evidence="1">Uncharacterized protein</fullName>
    </submittedName>
</protein>
<proteinExistence type="predicted"/>